<name>A0A0G3BLZ1_9BURK</name>
<feature type="region of interest" description="Disordered" evidence="1">
    <location>
        <begin position="38"/>
        <end position="61"/>
    </location>
</feature>
<evidence type="ECO:0000256" key="1">
    <source>
        <dbReference type="SAM" id="MobiDB-lite"/>
    </source>
</evidence>
<reference evidence="2 3" key="1">
    <citation type="submission" date="2015-05" db="EMBL/GenBank/DDBJ databases">
        <authorList>
            <person name="Tang B."/>
            <person name="Yu Y."/>
        </authorList>
    </citation>
    <scope>NUCLEOTIDE SEQUENCE [LARGE SCALE GENOMIC DNA]</scope>
    <source>
        <strain evidence="2 3">DSM 7029</strain>
    </source>
</reference>
<dbReference type="Proteomes" id="UP000035352">
    <property type="component" value="Chromosome"/>
</dbReference>
<organism evidence="2 3">
    <name type="scientific">Caldimonas brevitalea</name>
    <dbReference type="NCBI Taxonomy" id="413882"/>
    <lineage>
        <taxon>Bacteria</taxon>
        <taxon>Pseudomonadati</taxon>
        <taxon>Pseudomonadota</taxon>
        <taxon>Betaproteobacteria</taxon>
        <taxon>Burkholderiales</taxon>
        <taxon>Sphaerotilaceae</taxon>
        <taxon>Caldimonas</taxon>
    </lineage>
</organism>
<keyword evidence="3" id="KW-1185">Reference proteome</keyword>
<dbReference type="EMBL" id="CP011371">
    <property type="protein sequence ID" value="AKJ30412.1"/>
    <property type="molecule type" value="Genomic_DNA"/>
</dbReference>
<evidence type="ECO:0000313" key="2">
    <source>
        <dbReference type="EMBL" id="AKJ30412.1"/>
    </source>
</evidence>
<accession>A0A0G3BLZ1</accession>
<proteinExistence type="predicted"/>
<dbReference type="KEGG" id="pbh:AAW51_3721"/>
<protein>
    <submittedName>
        <fullName evidence="2">Uncharacterized protein</fullName>
    </submittedName>
</protein>
<evidence type="ECO:0000313" key="3">
    <source>
        <dbReference type="Proteomes" id="UP000035352"/>
    </source>
</evidence>
<sequence length="61" mass="6559">MELDLPEARARARQARLGVQRRIESQVLQRSRVAVRTASDTDAVASGDGAAGSFARPRLPA</sequence>
<dbReference type="AlphaFoldDB" id="A0A0G3BLZ1"/>
<gene>
    <name evidence="2" type="ORF">AAW51_3721</name>
</gene>
<feature type="compositionally biased region" description="Low complexity" evidence="1">
    <location>
        <begin position="38"/>
        <end position="55"/>
    </location>
</feature>